<sequence>MAGRIPPFTLDDFKLSPEKRAEICEGLTERQTFMVNQWMNLHDKLNVGDWSGFDEFMDKDKMTYDNPNRPDLGTFEEWNSSPRALFTTFPPSVYRTLKAWGRGDDEICVLCHHHGKHTGGPYMGVQPTGNQLDVLWFSWIKFDGDKIVHIYSISDVLSMLIDLEVIEAPQPVDPYK</sequence>
<accession>A0A1Z1FFU0</accession>
<dbReference type="Pfam" id="PF07366">
    <property type="entry name" value="SnoaL"/>
    <property type="match status" value="1"/>
</dbReference>
<dbReference type="RefSeq" id="WP_066849505.1">
    <property type="nucleotide sequence ID" value="NZ_CP019603.1"/>
</dbReference>
<dbReference type="EMBL" id="CP019603">
    <property type="protein sequence ID" value="ARU17632.1"/>
    <property type="molecule type" value="Genomic_DNA"/>
</dbReference>
<geneLocation type="plasmid" evidence="3">
    <name>pcme4a9i</name>
</geneLocation>
<dbReference type="Gene3D" id="3.10.450.50">
    <property type="match status" value="1"/>
</dbReference>
<reference evidence="1 3" key="1">
    <citation type="submission" date="2017-01" db="EMBL/GenBank/DDBJ databases">
        <title>Complete genome sequence of esterase-producing bacterium Croceicoccus marinus E4A9.</title>
        <authorList>
            <person name="Wu Y.-H."/>
            <person name="Cheng H."/>
            <person name="Xu L."/>
            <person name="Huo Y.-Y."/>
            <person name="Wang C.-S."/>
            <person name="Xu X.-W."/>
        </authorList>
    </citation>
    <scope>NUCLEOTIDE SEQUENCE [LARGE SCALE GENOMIC DNA]</scope>
    <source>
        <strain evidence="1 3">E4A9</strain>
        <plasmid evidence="1">pCME4A9I</plasmid>
        <plasmid evidence="3">Plasmid pcme4a9i</plasmid>
    </source>
</reference>
<dbReference type="InterPro" id="IPR032710">
    <property type="entry name" value="NTF2-like_dom_sf"/>
</dbReference>
<evidence type="ECO:0000313" key="1">
    <source>
        <dbReference type="EMBL" id="ARU17632.1"/>
    </source>
</evidence>
<geneLocation type="plasmid" evidence="1">
    <name>pCME4A9I</name>
</geneLocation>
<dbReference type="KEGG" id="cman:A9D14_14710"/>
<protein>
    <submittedName>
        <fullName evidence="2">Ester cyclase</fullName>
    </submittedName>
</protein>
<name>A0A1Z1FFU0_9SPHN</name>
<keyword evidence="1" id="KW-0614">Plasmid</keyword>
<organism evidence="1 3">
    <name type="scientific">Croceicoccus marinus</name>
    <dbReference type="NCBI Taxonomy" id="450378"/>
    <lineage>
        <taxon>Bacteria</taxon>
        <taxon>Pseudomonadati</taxon>
        <taxon>Pseudomonadota</taxon>
        <taxon>Alphaproteobacteria</taxon>
        <taxon>Sphingomonadales</taxon>
        <taxon>Erythrobacteraceae</taxon>
        <taxon>Croceicoccus</taxon>
    </lineage>
</organism>
<dbReference type="AlphaFoldDB" id="A0A1Z1FFU0"/>
<dbReference type="Proteomes" id="UP000515297">
    <property type="component" value="Plasmid plas1"/>
</dbReference>
<evidence type="ECO:0000313" key="3">
    <source>
        <dbReference type="Proteomes" id="UP000195807"/>
    </source>
</evidence>
<evidence type="ECO:0000313" key="2">
    <source>
        <dbReference type="EMBL" id="QNE07018.1"/>
    </source>
</evidence>
<dbReference type="GO" id="GO:0030638">
    <property type="term" value="P:polyketide metabolic process"/>
    <property type="evidence" value="ECO:0007669"/>
    <property type="project" value="InterPro"/>
</dbReference>
<dbReference type="STRING" id="450378.GCA_001661675_02956"/>
<dbReference type="InterPro" id="IPR009959">
    <property type="entry name" value="Cyclase_SnoaL-like"/>
</dbReference>
<dbReference type="SUPFAM" id="SSF54427">
    <property type="entry name" value="NTF2-like"/>
    <property type="match status" value="1"/>
</dbReference>
<keyword evidence="3" id="KW-1185">Reference proteome</keyword>
<dbReference type="EMBL" id="CP060053">
    <property type="protein sequence ID" value="QNE07018.1"/>
    <property type="molecule type" value="Genomic_DNA"/>
</dbReference>
<evidence type="ECO:0000313" key="4">
    <source>
        <dbReference type="Proteomes" id="UP000515297"/>
    </source>
</evidence>
<proteinExistence type="predicted"/>
<dbReference type="OrthoDB" id="7502575at2"/>
<dbReference type="Proteomes" id="UP000195807">
    <property type="component" value="Plasmid pCME4A9I"/>
</dbReference>
<gene>
    <name evidence="1" type="ORF">A9D14_14710</name>
    <name evidence="2" type="ORF">H4O24_18445</name>
</gene>
<geneLocation type="plasmid" evidence="2 4">
    <name>plas1</name>
</geneLocation>
<reference evidence="2 4" key="2">
    <citation type="submission" date="2020-08" db="EMBL/GenBank/DDBJ databases">
        <authorList>
            <person name="Liu G."/>
            <person name="Sun C."/>
        </authorList>
    </citation>
    <scope>NUCLEOTIDE SEQUENCE [LARGE SCALE GENOMIC DNA]</scope>
    <source>
        <strain evidence="2 4">OT19</strain>
        <plasmid evidence="2 4">plas1</plasmid>
    </source>
</reference>